<evidence type="ECO:0008006" key="4">
    <source>
        <dbReference type="Google" id="ProtNLM"/>
    </source>
</evidence>
<protein>
    <recommendedName>
        <fullName evidence="4">VWFA domain-containing protein</fullName>
    </recommendedName>
</protein>
<dbReference type="Proteomes" id="UP000182932">
    <property type="component" value="Unassembled WGS sequence"/>
</dbReference>
<comment type="caution">
    <text evidence="2">The sequence shown here is derived from an EMBL/GenBank/DDBJ whole genome shotgun (WGS) entry which is preliminary data.</text>
</comment>
<dbReference type="RefSeq" id="WP_048530508.1">
    <property type="nucleotide sequence ID" value="NZ_CATLQZ010000001.1"/>
</dbReference>
<evidence type="ECO:0000256" key="1">
    <source>
        <dbReference type="SAM" id="SignalP"/>
    </source>
</evidence>
<dbReference type="GeneID" id="80817348"/>
<keyword evidence="3" id="KW-1185">Reference proteome</keyword>
<evidence type="ECO:0000313" key="2">
    <source>
        <dbReference type="EMBL" id="SEI96424.1"/>
    </source>
</evidence>
<keyword evidence="1" id="KW-0732">Signal</keyword>
<dbReference type="InterPro" id="IPR010607">
    <property type="entry name" value="DUF1194"/>
</dbReference>
<dbReference type="Gene3D" id="3.40.50.410">
    <property type="entry name" value="von Willebrand factor, type A domain"/>
    <property type="match status" value="1"/>
</dbReference>
<organism evidence="2 3">
    <name type="scientific">Marinovum algicola</name>
    <dbReference type="NCBI Taxonomy" id="42444"/>
    <lineage>
        <taxon>Bacteria</taxon>
        <taxon>Pseudomonadati</taxon>
        <taxon>Pseudomonadota</taxon>
        <taxon>Alphaproteobacteria</taxon>
        <taxon>Rhodobacterales</taxon>
        <taxon>Roseobacteraceae</taxon>
        <taxon>Marinovum</taxon>
    </lineage>
</organism>
<dbReference type="EMBL" id="FNYY01000002">
    <property type="protein sequence ID" value="SEI96424.1"/>
    <property type="molecule type" value="Genomic_DNA"/>
</dbReference>
<feature type="chain" id="PRO_5036893763" description="VWFA domain-containing protein" evidence="1">
    <location>
        <begin position="19"/>
        <end position="237"/>
    </location>
</feature>
<dbReference type="SUPFAM" id="SSF53300">
    <property type="entry name" value="vWA-like"/>
    <property type="match status" value="1"/>
</dbReference>
<gene>
    <name evidence="2" type="ORF">SAMN04487940_102498</name>
</gene>
<accession>A0A975ZMD3</accession>
<evidence type="ECO:0000313" key="3">
    <source>
        <dbReference type="Proteomes" id="UP000182932"/>
    </source>
</evidence>
<dbReference type="InterPro" id="IPR036465">
    <property type="entry name" value="vWFA_dom_sf"/>
</dbReference>
<reference evidence="2 3" key="1">
    <citation type="submission" date="2016-10" db="EMBL/GenBank/DDBJ databases">
        <authorList>
            <person name="Varghese N."/>
            <person name="Submissions S."/>
        </authorList>
    </citation>
    <scope>NUCLEOTIDE SEQUENCE [LARGE SCALE GENOMIC DNA]</scope>
    <source>
        <strain evidence="2 3">FF3</strain>
    </source>
</reference>
<proteinExistence type="predicted"/>
<dbReference type="Pfam" id="PF06707">
    <property type="entry name" value="DUF1194"/>
    <property type="match status" value="1"/>
</dbReference>
<dbReference type="AlphaFoldDB" id="A0A975ZMD3"/>
<name>A0A975ZMD3_9RHOB</name>
<feature type="signal peptide" evidence="1">
    <location>
        <begin position="1"/>
        <end position="18"/>
    </location>
</feature>
<sequence length="237" mass="24770">MRQLLFCLLLALPAAALAQDTDLELVLLADASGSIDSREIAFQRQGYAAALTDPEVLAAIAGTAYGTIAVTYIEWAETTAVIAPWTRIDGAEAAAGFAAHLLAQPRQARGRNAIGGALLEGLRQIEQNDIQGWRRVIDFSGDSANNHSGPGIAEARAQVLAAGVTINALPILRPGDPGRAQGGLEALYEQRIIGGMGAFVVTAESRASFAEAVKRKLVLEISGALPGAPHLAQAQKE</sequence>